<dbReference type="RefSeq" id="WP_265134670.1">
    <property type="nucleotide sequence ID" value="NZ_FXTX01000007.1"/>
</dbReference>
<evidence type="ECO:0000256" key="4">
    <source>
        <dbReference type="ARBA" id="ARBA00022272"/>
    </source>
</evidence>
<reference evidence="11" key="1">
    <citation type="submission" date="2017-05" db="EMBL/GenBank/DDBJ databases">
        <authorList>
            <person name="Varghese N."/>
            <person name="Submissions S."/>
        </authorList>
    </citation>
    <scope>NUCLEOTIDE SEQUENCE</scope>
    <source>
        <strain evidence="11">DSM 18763</strain>
    </source>
</reference>
<accession>A0AA45WL16</accession>
<evidence type="ECO:0000313" key="11">
    <source>
        <dbReference type="EMBL" id="SMP09827.1"/>
    </source>
</evidence>
<keyword evidence="7 9" id="KW-0057">Aromatic amino acid biosynthesis</keyword>
<dbReference type="GO" id="GO:0004640">
    <property type="term" value="F:phosphoribosylanthranilate isomerase activity"/>
    <property type="evidence" value="ECO:0007669"/>
    <property type="project" value="UniProtKB-UniRule"/>
</dbReference>
<comment type="caution">
    <text evidence="11">The sequence shown here is derived from an EMBL/GenBank/DDBJ whole genome shotgun (WGS) entry which is preliminary data.</text>
</comment>
<evidence type="ECO:0000313" key="12">
    <source>
        <dbReference type="Proteomes" id="UP001157947"/>
    </source>
</evidence>
<dbReference type="GO" id="GO:0000162">
    <property type="term" value="P:L-tryptophan biosynthetic process"/>
    <property type="evidence" value="ECO:0007669"/>
    <property type="project" value="UniProtKB-UniRule"/>
</dbReference>
<dbReference type="InterPro" id="IPR013785">
    <property type="entry name" value="Aldolase_TIM"/>
</dbReference>
<dbReference type="SUPFAM" id="SSF51366">
    <property type="entry name" value="Ribulose-phoshate binding barrel"/>
    <property type="match status" value="1"/>
</dbReference>
<evidence type="ECO:0000256" key="3">
    <source>
        <dbReference type="ARBA" id="ARBA00012572"/>
    </source>
</evidence>
<dbReference type="InterPro" id="IPR044643">
    <property type="entry name" value="TrpF_fam"/>
</dbReference>
<dbReference type="HAMAP" id="MF_00135">
    <property type="entry name" value="PRAI"/>
    <property type="match status" value="1"/>
</dbReference>
<evidence type="ECO:0000256" key="9">
    <source>
        <dbReference type="HAMAP-Rule" id="MF_00135"/>
    </source>
</evidence>
<name>A0AA45WL16_9AQUI</name>
<dbReference type="PANTHER" id="PTHR42894">
    <property type="entry name" value="N-(5'-PHOSPHORIBOSYL)ANTHRANILATE ISOMERASE"/>
    <property type="match status" value="1"/>
</dbReference>
<evidence type="ECO:0000256" key="2">
    <source>
        <dbReference type="ARBA" id="ARBA00004664"/>
    </source>
</evidence>
<dbReference type="Gene3D" id="3.20.20.70">
    <property type="entry name" value="Aldolase class I"/>
    <property type="match status" value="1"/>
</dbReference>
<comment type="catalytic activity">
    <reaction evidence="1 9">
        <text>N-(5-phospho-beta-D-ribosyl)anthranilate = 1-(2-carboxyphenylamino)-1-deoxy-D-ribulose 5-phosphate</text>
        <dbReference type="Rhea" id="RHEA:21540"/>
        <dbReference type="ChEBI" id="CHEBI:18277"/>
        <dbReference type="ChEBI" id="CHEBI:58613"/>
        <dbReference type="EC" id="5.3.1.24"/>
    </reaction>
</comment>
<keyword evidence="5 9" id="KW-0028">Amino-acid biosynthesis</keyword>
<evidence type="ECO:0000256" key="1">
    <source>
        <dbReference type="ARBA" id="ARBA00001164"/>
    </source>
</evidence>
<evidence type="ECO:0000256" key="8">
    <source>
        <dbReference type="ARBA" id="ARBA00023235"/>
    </source>
</evidence>
<evidence type="ECO:0000256" key="5">
    <source>
        <dbReference type="ARBA" id="ARBA00022605"/>
    </source>
</evidence>
<comment type="similarity">
    <text evidence="9">Belongs to the TrpF family.</text>
</comment>
<dbReference type="EC" id="5.3.1.24" evidence="3 9"/>
<gene>
    <name evidence="9" type="primary">trpF</name>
    <name evidence="11" type="ORF">SAMN06264868_10725</name>
</gene>
<dbReference type="InterPro" id="IPR011060">
    <property type="entry name" value="RibuloseP-bd_barrel"/>
</dbReference>
<proteinExistence type="inferred from homology"/>
<feature type="domain" description="N-(5'phosphoribosyl) anthranilate isomerase (PRAI)" evidence="10">
    <location>
        <begin position="3"/>
        <end position="199"/>
    </location>
</feature>
<dbReference type="PANTHER" id="PTHR42894:SF1">
    <property type="entry name" value="N-(5'-PHOSPHORIBOSYL)ANTHRANILATE ISOMERASE"/>
    <property type="match status" value="1"/>
</dbReference>
<sequence>MIIKICGITEENQAKEISQLGADYIGVVLYQKSPRFIPLEKVKKIKNSISDKTKLVAVVVNSSEEEIKEILKIADIVQLHGDEDINFVKKFPKNKVIKALRIKDEEDIKKVEEFIKEGYIVLVDAYKEGEYGGTGKRINLELLEKLKPFEKNIIISGGFSEENIGEILSIMKPFGIDASSKLEIKPGLKDIQKIKNFIKIARELQN</sequence>
<keyword evidence="12" id="KW-1185">Reference proteome</keyword>
<dbReference type="CDD" id="cd00405">
    <property type="entry name" value="PRAI"/>
    <property type="match status" value="1"/>
</dbReference>
<evidence type="ECO:0000256" key="6">
    <source>
        <dbReference type="ARBA" id="ARBA00022822"/>
    </source>
</evidence>
<dbReference type="InterPro" id="IPR001240">
    <property type="entry name" value="PRAI_dom"/>
</dbReference>
<dbReference type="Pfam" id="PF00697">
    <property type="entry name" value="PRAI"/>
    <property type="match status" value="1"/>
</dbReference>
<dbReference type="AlphaFoldDB" id="A0AA45WL16"/>
<dbReference type="EMBL" id="FXTX01000007">
    <property type="protein sequence ID" value="SMP09827.1"/>
    <property type="molecule type" value="Genomic_DNA"/>
</dbReference>
<evidence type="ECO:0000256" key="7">
    <source>
        <dbReference type="ARBA" id="ARBA00023141"/>
    </source>
</evidence>
<comment type="pathway">
    <text evidence="2 9">Amino-acid biosynthesis; L-tryptophan biosynthesis; L-tryptophan from chorismate: step 3/5.</text>
</comment>
<keyword evidence="8 9" id="KW-0413">Isomerase</keyword>
<organism evidence="11 12">
    <name type="scientific">Venenivibrio stagnispumantis</name>
    <dbReference type="NCBI Taxonomy" id="407998"/>
    <lineage>
        <taxon>Bacteria</taxon>
        <taxon>Pseudomonadati</taxon>
        <taxon>Aquificota</taxon>
        <taxon>Aquificia</taxon>
        <taxon>Aquificales</taxon>
        <taxon>Hydrogenothermaceae</taxon>
        <taxon>Venenivibrio</taxon>
    </lineage>
</organism>
<dbReference type="Proteomes" id="UP001157947">
    <property type="component" value="Unassembled WGS sequence"/>
</dbReference>
<keyword evidence="6 9" id="KW-0822">Tryptophan biosynthesis</keyword>
<protein>
    <recommendedName>
        <fullName evidence="4 9">N-(5'-phosphoribosyl)anthranilate isomerase</fullName>
        <shortName evidence="9">PRAI</shortName>
        <ecNumber evidence="3 9">5.3.1.24</ecNumber>
    </recommendedName>
</protein>
<evidence type="ECO:0000259" key="10">
    <source>
        <dbReference type="Pfam" id="PF00697"/>
    </source>
</evidence>